<dbReference type="SMART" id="SM00450">
    <property type="entry name" value="RHOD"/>
    <property type="match status" value="1"/>
</dbReference>
<dbReference type="SUPFAM" id="SSF52821">
    <property type="entry name" value="Rhodanese/Cell cycle control phosphatase"/>
    <property type="match status" value="1"/>
</dbReference>
<dbReference type="PANTHER" id="PTHR44086:SF10">
    <property type="entry name" value="THIOSULFATE SULFURTRANSFERASE_RHODANESE-LIKE DOMAIN-CONTAINING PROTEIN 3"/>
    <property type="match status" value="1"/>
</dbReference>
<evidence type="ECO:0000313" key="3">
    <source>
        <dbReference type="Proteomes" id="UP000290365"/>
    </source>
</evidence>
<gene>
    <name evidence="2" type="ORF">EPA93_33160</name>
</gene>
<reference evidence="2 3" key="1">
    <citation type="submission" date="2019-01" db="EMBL/GenBank/DDBJ databases">
        <title>Ktedonosporobacter rubrisoli SCAWS-G2.</title>
        <authorList>
            <person name="Huang Y."/>
            <person name="Yan B."/>
        </authorList>
    </citation>
    <scope>NUCLEOTIDE SEQUENCE [LARGE SCALE GENOMIC DNA]</scope>
    <source>
        <strain evidence="2 3">SCAWS-G2</strain>
    </source>
</reference>
<dbReference type="InterPro" id="IPR001763">
    <property type="entry name" value="Rhodanese-like_dom"/>
</dbReference>
<dbReference type="Gene3D" id="3.40.250.10">
    <property type="entry name" value="Rhodanese-like domain"/>
    <property type="match status" value="1"/>
</dbReference>
<dbReference type="PROSITE" id="PS50206">
    <property type="entry name" value="RHODANESE_3"/>
    <property type="match status" value="1"/>
</dbReference>
<dbReference type="EMBL" id="CP035758">
    <property type="protein sequence ID" value="QBD80561.1"/>
    <property type="molecule type" value="Genomic_DNA"/>
</dbReference>
<evidence type="ECO:0000259" key="1">
    <source>
        <dbReference type="PROSITE" id="PS50206"/>
    </source>
</evidence>
<proteinExistence type="predicted"/>
<protein>
    <submittedName>
        <fullName evidence="2">Rhodanese-like domain-containing protein</fullName>
    </submittedName>
</protein>
<organism evidence="2 3">
    <name type="scientific">Ktedonosporobacter rubrisoli</name>
    <dbReference type="NCBI Taxonomy" id="2509675"/>
    <lineage>
        <taxon>Bacteria</taxon>
        <taxon>Bacillati</taxon>
        <taxon>Chloroflexota</taxon>
        <taxon>Ktedonobacteria</taxon>
        <taxon>Ktedonobacterales</taxon>
        <taxon>Ktedonosporobacteraceae</taxon>
        <taxon>Ktedonosporobacter</taxon>
    </lineage>
</organism>
<sequence length="125" mass="13973">MRTRRNSKMVYEDDEETLPYTTIGTDEAKKMIEAGTRVIDVRQPAEWDRGHIAEAELVPLNGIYAFGKALKELNLPADEDVIFVCASGQRSAAASEIALVTGLQKVYNLANGMNGWVNRQYPIER</sequence>
<dbReference type="InterPro" id="IPR036873">
    <property type="entry name" value="Rhodanese-like_dom_sf"/>
</dbReference>
<dbReference type="KEGG" id="kbs:EPA93_33160"/>
<name>A0A4V0YZQ7_KTERU</name>
<dbReference type="OrthoDB" id="9800872at2"/>
<evidence type="ECO:0000313" key="2">
    <source>
        <dbReference type="EMBL" id="QBD80561.1"/>
    </source>
</evidence>
<dbReference type="AlphaFoldDB" id="A0A4V0YZQ7"/>
<dbReference type="PANTHER" id="PTHR44086">
    <property type="entry name" value="THIOSULFATE SULFURTRANSFERASE RDL2, MITOCHONDRIAL-RELATED"/>
    <property type="match status" value="1"/>
</dbReference>
<dbReference type="CDD" id="cd00158">
    <property type="entry name" value="RHOD"/>
    <property type="match status" value="1"/>
</dbReference>
<accession>A0A4V0YZQ7</accession>
<dbReference type="GO" id="GO:0004792">
    <property type="term" value="F:thiosulfate-cyanide sulfurtransferase activity"/>
    <property type="evidence" value="ECO:0007669"/>
    <property type="project" value="TreeGrafter"/>
</dbReference>
<keyword evidence="3" id="KW-1185">Reference proteome</keyword>
<dbReference type="Proteomes" id="UP000290365">
    <property type="component" value="Chromosome"/>
</dbReference>
<feature type="domain" description="Rhodanese" evidence="1">
    <location>
        <begin position="32"/>
        <end position="125"/>
    </location>
</feature>
<dbReference type="Pfam" id="PF00581">
    <property type="entry name" value="Rhodanese"/>
    <property type="match status" value="1"/>
</dbReference>